<proteinExistence type="predicted"/>
<reference evidence="1" key="1">
    <citation type="submission" date="2024-06" db="EMBL/GenBank/DDBJ databases">
        <authorList>
            <person name="Logan R."/>
            <person name="Biratu M.A."/>
            <person name="Chestnut P.R."/>
            <person name="Colombo E.M."/>
            <person name="Cuello R.A."/>
            <person name="Duno H.C."/>
            <person name="Karki J."/>
            <person name="Magloire W.D."/>
            <person name="Pozar I.R."/>
            <person name="Rearick M.C."/>
            <person name="Reed J.M."/>
            <person name="Waterman M.J.F."/>
        </authorList>
    </citation>
    <scope>NUCLEOTIDE SEQUENCE</scope>
</reference>
<protein>
    <submittedName>
        <fullName evidence="1">Uncharacterized protein</fullName>
    </submittedName>
</protein>
<name>A0AAU8EFM1_9CAUD</name>
<organism evidence="1">
    <name type="scientific">Microbacterium phage Judebell</name>
    <dbReference type="NCBI Taxonomy" id="3230835"/>
    <lineage>
        <taxon>Viruses</taxon>
        <taxon>Duplodnaviria</taxon>
        <taxon>Heunggongvirae</taxon>
        <taxon>Uroviricota</taxon>
        <taxon>Caudoviricetes</taxon>
        <taxon>Squashvirus</taxon>
    </lineage>
</organism>
<sequence length="80" mass="8708">MIDIDQAIEVKVSVSDWSDLGRLLAEQVSSDQAEFLLGFYEGIADAQLIYIGQEKGFDAERTDVASVLHLLATYIETGGA</sequence>
<dbReference type="EMBL" id="PP946909">
    <property type="protein sequence ID" value="XCG97227.1"/>
    <property type="molecule type" value="Genomic_DNA"/>
</dbReference>
<accession>A0AAU8EFM1</accession>
<evidence type="ECO:0000313" key="1">
    <source>
        <dbReference type="EMBL" id="XCG97227.1"/>
    </source>
</evidence>